<dbReference type="PANTHER" id="PTHR42336">
    <property type="entry name" value="THIOREDOXIN DOMAIN-CONTAINING PROTEIN-RELATED"/>
    <property type="match status" value="1"/>
</dbReference>
<organism evidence="1 2">
    <name type="scientific">Rhynchosporium agropyri</name>
    <dbReference type="NCBI Taxonomy" id="914238"/>
    <lineage>
        <taxon>Eukaryota</taxon>
        <taxon>Fungi</taxon>
        <taxon>Dikarya</taxon>
        <taxon>Ascomycota</taxon>
        <taxon>Pezizomycotina</taxon>
        <taxon>Leotiomycetes</taxon>
        <taxon>Helotiales</taxon>
        <taxon>Ploettnerulaceae</taxon>
        <taxon>Rhynchosporium</taxon>
    </lineage>
</organism>
<dbReference type="SUPFAM" id="SSF52833">
    <property type="entry name" value="Thioredoxin-like"/>
    <property type="match status" value="1"/>
</dbReference>
<evidence type="ECO:0008006" key="3">
    <source>
        <dbReference type="Google" id="ProtNLM"/>
    </source>
</evidence>
<proteinExistence type="predicted"/>
<dbReference type="AlphaFoldDB" id="A0A1E1LGQ0"/>
<reference evidence="2" key="1">
    <citation type="submission" date="2016-03" db="EMBL/GenBank/DDBJ databases">
        <authorList>
            <person name="Guldener U."/>
        </authorList>
    </citation>
    <scope>NUCLEOTIDE SEQUENCE [LARGE SCALE GENOMIC DNA]</scope>
    <source>
        <strain evidence="2">04CH-RAC-A.6.1</strain>
    </source>
</reference>
<sequence>MFSKLTTKIALRKVGIPSNAFSIPDYSNNTSKNSKDGTANTNAALPFANPFKDVQVPVWTKSWQTPIPPPVEVAPTPILGTRAPISMKLMLPAEDGRSTLVLFLRHTGCPFAEKNFLELRRIANKHPSLHCVAISHASKAATDKWISAIGGAWSVKVIIDEEREVYAGWGLGVSTTYHLLNPWTQVAIRKLGTNDNIWGREVDPSANRWVVGGCWATDKMGSVRWGSASRTADDVPDLVEACSVLGFN</sequence>
<keyword evidence="2" id="KW-1185">Reference proteome</keyword>
<protein>
    <recommendedName>
        <fullName evidence="3">Thioredoxin domain-containing protein</fullName>
    </recommendedName>
</protein>
<dbReference type="Proteomes" id="UP000178912">
    <property type="component" value="Unassembled WGS sequence"/>
</dbReference>
<dbReference type="Gene3D" id="3.40.30.10">
    <property type="entry name" value="Glutaredoxin"/>
    <property type="match status" value="1"/>
</dbReference>
<accession>A0A1E1LGQ0</accession>
<dbReference type="OrthoDB" id="40334at2759"/>
<evidence type="ECO:0000313" key="2">
    <source>
        <dbReference type="Proteomes" id="UP000178912"/>
    </source>
</evidence>
<gene>
    <name evidence="1" type="ORF">RAG0_13854</name>
</gene>
<evidence type="ECO:0000313" key="1">
    <source>
        <dbReference type="EMBL" id="CZT08919.1"/>
    </source>
</evidence>
<name>A0A1E1LGQ0_9HELO</name>
<dbReference type="InterPro" id="IPR036249">
    <property type="entry name" value="Thioredoxin-like_sf"/>
</dbReference>
<dbReference type="PANTHER" id="PTHR42336:SF2">
    <property type="entry name" value="THIOREDOXIN DOMAIN-CONTAINING PROTEIN"/>
    <property type="match status" value="1"/>
</dbReference>
<dbReference type="EMBL" id="FJUX01000108">
    <property type="protein sequence ID" value="CZT08919.1"/>
    <property type="molecule type" value="Genomic_DNA"/>
</dbReference>
<dbReference type="Pfam" id="PF13911">
    <property type="entry name" value="AhpC-TSA_2"/>
    <property type="match status" value="1"/>
</dbReference>
<dbReference type="InterPro" id="IPR032801">
    <property type="entry name" value="PXL2A/B/C"/>
</dbReference>